<sequence>MFDQMTVTKTVAALCGALLILLLSNWAASALFSMGGGHGDEHAAYVIDTGAQEGAGVAAASDEPPFEEVFATADAAAGEKVFAKCRACHKIDGANATGPHLDGVVGRPVGSVDGFGYSDAMKTHGGEWTPDKLSEFLANPKADVPGTKMSFVGLPRIKERVDLIAYLESLPH</sequence>
<evidence type="ECO:0000256" key="4">
    <source>
        <dbReference type="ARBA" id="ARBA00022617"/>
    </source>
</evidence>
<keyword evidence="3" id="KW-1003">Cell membrane</keyword>
<dbReference type="PROSITE" id="PS51007">
    <property type="entry name" value="CYTC"/>
    <property type="match status" value="1"/>
</dbReference>
<evidence type="ECO:0000256" key="9">
    <source>
        <dbReference type="ARBA" id="ARBA00023004"/>
    </source>
</evidence>
<gene>
    <name evidence="13" type="ORF">CDV49_00270</name>
</gene>
<accession>A0A212AGR2</accession>
<dbReference type="GO" id="GO:0005886">
    <property type="term" value="C:plasma membrane"/>
    <property type="evidence" value="ECO:0007669"/>
    <property type="project" value="UniProtKB-SubCell"/>
</dbReference>
<dbReference type="EMBL" id="NIPW01000003">
    <property type="protein sequence ID" value="OWJ80667.1"/>
    <property type="molecule type" value="Genomic_DNA"/>
</dbReference>
<evidence type="ECO:0000256" key="1">
    <source>
        <dbReference type="ARBA" id="ARBA00004162"/>
    </source>
</evidence>
<reference evidence="13 14" key="1">
    <citation type="submission" date="2016-12" db="EMBL/GenBank/DDBJ databases">
        <title>Comparison of Traditional DNA-DNA Hybridization with In Silico Genomic Analysis.</title>
        <authorList>
            <person name="Nicholson A.C."/>
            <person name="Humrighouse B.W."/>
            <person name="Graziano J."/>
            <person name="Lasker B."/>
            <person name="Whitney A.M."/>
            <person name="Mcquiston J.R."/>
        </authorList>
    </citation>
    <scope>NUCLEOTIDE SEQUENCE [LARGE SCALE GENOMIC DNA]</scope>
    <source>
        <strain evidence="13 14">H2240</strain>
    </source>
</reference>
<comment type="caution">
    <text evidence="13">The sequence shown here is derived from an EMBL/GenBank/DDBJ whole genome shotgun (WGS) entry which is preliminary data.</text>
</comment>
<organism evidence="13 14">
    <name type="scientific">Haematobacter genomosp. 1</name>
    <dbReference type="NCBI Taxonomy" id="366618"/>
    <lineage>
        <taxon>Bacteria</taxon>
        <taxon>Pseudomonadati</taxon>
        <taxon>Pseudomonadota</taxon>
        <taxon>Alphaproteobacteria</taxon>
        <taxon>Rhodobacterales</taxon>
        <taxon>Paracoccaceae</taxon>
        <taxon>Haematobacter</taxon>
    </lineage>
</organism>
<name>A0A212AGR2_9RHOB</name>
<evidence type="ECO:0000256" key="8">
    <source>
        <dbReference type="ARBA" id="ARBA00022989"/>
    </source>
</evidence>
<comment type="subcellular location">
    <subcellularLocation>
        <location evidence="1">Cell membrane</location>
        <topology evidence="1">Single-pass membrane protein</topology>
    </subcellularLocation>
</comment>
<keyword evidence="14" id="KW-1185">Reference proteome</keyword>
<dbReference type="InterPro" id="IPR009056">
    <property type="entry name" value="Cyt_c-like_dom"/>
</dbReference>
<dbReference type="Proteomes" id="UP000196878">
    <property type="component" value="Unassembled WGS sequence"/>
</dbReference>
<evidence type="ECO:0000256" key="3">
    <source>
        <dbReference type="ARBA" id="ARBA00022475"/>
    </source>
</evidence>
<dbReference type="GO" id="GO:0020037">
    <property type="term" value="F:heme binding"/>
    <property type="evidence" value="ECO:0007669"/>
    <property type="project" value="InterPro"/>
</dbReference>
<keyword evidence="10" id="KW-0472">Membrane</keyword>
<dbReference type="RefSeq" id="WP_088213589.1">
    <property type="nucleotide sequence ID" value="NZ_NIPW01000003.1"/>
</dbReference>
<evidence type="ECO:0000313" key="13">
    <source>
        <dbReference type="EMBL" id="OWJ80667.1"/>
    </source>
</evidence>
<dbReference type="Gene3D" id="1.10.760.10">
    <property type="entry name" value="Cytochrome c-like domain"/>
    <property type="match status" value="1"/>
</dbReference>
<keyword evidence="9 11" id="KW-0408">Iron</keyword>
<evidence type="ECO:0000256" key="5">
    <source>
        <dbReference type="ARBA" id="ARBA00022692"/>
    </source>
</evidence>
<dbReference type="InterPro" id="IPR036909">
    <property type="entry name" value="Cyt_c-like_dom_sf"/>
</dbReference>
<keyword evidence="2" id="KW-0813">Transport</keyword>
<feature type="domain" description="Cytochrome c" evidence="12">
    <location>
        <begin position="73"/>
        <end position="171"/>
    </location>
</feature>
<dbReference type="OrthoDB" id="9805828at2"/>
<dbReference type="PRINTS" id="PR00604">
    <property type="entry name" value="CYTCHRMECIAB"/>
</dbReference>
<evidence type="ECO:0000259" key="12">
    <source>
        <dbReference type="PROSITE" id="PS51007"/>
    </source>
</evidence>
<evidence type="ECO:0000313" key="14">
    <source>
        <dbReference type="Proteomes" id="UP000196878"/>
    </source>
</evidence>
<dbReference type="InterPro" id="IPR002327">
    <property type="entry name" value="Cyt_c_1A/1B"/>
</dbReference>
<keyword evidence="8" id="KW-1133">Transmembrane helix</keyword>
<evidence type="ECO:0000256" key="7">
    <source>
        <dbReference type="ARBA" id="ARBA00022982"/>
    </source>
</evidence>
<dbReference type="AlphaFoldDB" id="A0A212AGR2"/>
<evidence type="ECO:0000256" key="2">
    <source>
        <dbReference type="ARBA" id="ARBA00022448"/>
    </source>
</evidence>
<dbReference type="GO" id="GO:0046872">
    <property type="term" value="F:metal ion binding"/>
    <property type="evidence" value="ECO:0007669"/>
    <property type="project" value="UniProtKB-KW"/>
</dbReference>
<dbReference type="FunFam" id="1.10.760.10:FF:000026">
    <property type="entry name" value="Cytochrome C, membrane-bound"/>
    <property type="match status" value="1"/>
</dbReference>
<keyword evidence="6 11" id="KW-0479">Metal-binding</keyword>
<evidence type="ECO:0000256" key="11">
    <source>
        <dbReference type="PROSITE-ProRule" id="PRU00433"/>
    </source>
</evidence>
<dbReference type="SUPFAM" id="SSF46626">
    <property type="entry name" value="Cytochrome c"/>
    <property type="match status" value="1"/>
</dbReference>
<dbReference type="GO" id="GO:0009055">
    <property type="term" value="F:electron transfer activity"/>
    <property type="evidence" value="ECO:0007669"/>
    <property type="project" value="InterPro"/>
</dbReference>
<dbReference type="PANTHER" id="PTHR11961">
    <property type="entry name" value="CYTOCHROME C"/>
    <property type="match status" value="1"/>
</dbReference>
<keyword evidence="4 11" id="KW-0349">Heme</keyword>
<keyword evidence="5" id="KW-0812">Transmembrane</keyword>
<protein>
    <submittedName>
        <fullName evidence="13">Cytochrome c family protein</fullName>
    </submittedName>
</protein>
<dbReference type="Pfam" id="PF00034">
    <property type="entry name" value="Cytochrom_C"/>
    <property type="match status" value="1"/>
</dbReference>
<keyword evidence="7" id="KW-0249">Electron transport</keyword>
<proteinExistence type="predicted"/>
<evidence type="ECO:0000256" key="10">
    <source>
        <dbReference type="ARBA" id="ARBA00023136"/>
    </source>
</evidence>
<evidence type="ECO:0000256" key="6">
    <source>
        <dbReference type="ARBA" id="ARBA00022723"/>
    </source>
</evidence>